<feature type="active site" description="Charge relay system" evidence="1">
    <location>
        <position position="412"/>
    </location>
</feature>
<protein>
    <submittedName>
        <fullName evidence="4">Cephalosporin-C deacetylase-like acetyl esterase</fullName>
    </submittedName>
</protein>
<evidence type="ECO:0000256" key="1">
    <source>
        <dbReference type="PIRSR" id="PIRSR639069-1"/>
    </source>
</evidence>
<feature type="active site" description="Charge relay system" evidence="1">
    <location>
        <position position="298"/>
    </location>
</feature>
<keyword evidence="5" id="KW-1185">Reference proteome</keyword>
<dbReference type="AlphaFoldDB" id="A0A419W9L4"/>
<evidence type="ECO:0000256" key="2">
    <source>
        <dbReference type="SAM" id="SignalP"/>
    </source>
</evidence>
<dbReference type="GO" id="GO:0005976">
    <property type="term" value="P:polysaccharide metabolic process"/>
    <property type="evidence" value="ECO:0007669"/>
    <property type="project" value="TreeGrafter"/>
</dbReference>
<reference evidence="4 5" key="1">
    <citation type="submission" date="2018-09" db="EMBL/GenBank/DDBJ databases">
        <title>Genomic Encyclopedia of Archaeal and Bacterial Type Strains, Phase II (KMG-II): from individual species to whole genera.</title>
        <authorList>
            <person name="Goeker M."/>
        </authorList>
    </citation>
    <scope>NUCLEOTIDE SEQUENCE [LARGE SCALE GENOMIC DNA]</scope>
    <source>
        <strain evidence="4 5">DSM 27148</strain>
    </source>
</reference>
<feature type="domain" description="Acetyl xylan esterase" evidence="3">
    <location>
        <begin position="132"/>
        <end position="427"/>
    </location>
</feature>
<keyword evidence="2" id="KW-0732">Signal</keyword>
<comment type="caution">
    <text evidence="4">The sequence shown here is derived from an EMBL/GenBank/DDBJ whole genome shotgun (WGS) entry which is preliminary data.</text>
</comment>
<dbReference type="Proteomes" id="UP000283387">
    <property type="component" value="Unassembled WGS sequence"/>
</dbReference>
<proteinExistence type="predicted"/>
<dbReference type="InterPro" id="IPR029058">
    <property type="entry name" value="AB_hydrolase_fold"/>
</dbReference>
<accession>A0A419W9L4</accession>
<dbReference type="PANTHER" id="PTHR40111:SF1">
    <property type="entry name" value="CEPHALOSPORIN-C DEACETYLASE"/>
    <property type="match status" value="1"/>
</dbReference>
<dbReference type="Gene3D" id="3.40.50.1820">
    <property type="entry name" value="alpha/beta hydrolase"/>
    <property type="match status" value="1"/>
</dbReference>
<evidence type="ECO:0000313" key="5">
    <source>
        <dbReference type="Proteomes" id="UP000283387"/>
    </source>
</evidence>
<feature type="signal peptide" evidence="2">
    <location>
        <begin position="1"/>
        <end position="20"/>
    </location>
</feature>
<dbReference type="EMBL" id="RAPN01000001">
    <property type="protein sequence ID" value="RKD92150.1"/>
    <property type="molecule type" value="Genomic_DNA"/>
</dbReference>
<organism evidence="4 5">
    <name type="scientific">Mangrovibacterium diazotrophicum</name>
    <dbReference type="NCBI Taxonomy" id="1261403"/>
    <lineage>
        <taxon>Bacteria</taxon>
        <taxon>Pseudomonadati</taxon>
        <taxon>Bacteroidota</taxon>
        <taxon>Bacteroidia</taxon>
        <taxon>Marinilabiliales</taxon>
        <taxon>Prolixibacteraceae</taxon>
        <taxon>Mangrovibacterium</taxon>
    </lineage>
</organism>
<dbReference type="PANTHER" id="PTHR40111">
    <property type="entry name" value="CEPHALOSPORIN-C DEACETYLASE"/>
    <property type="match status" value="1"/>
</dbReference>
<feature type="chain" id="PRO_5019258075" evidence="2">
    <location>
        <begin position="21"/>
        <end position="433"/>
    </location>
</feature>
<evidence type="ECO:0000313" key="4">
    <source>
        <dbReference type="EMBL" id="RKD92150.1"/>
    </source>
</evidence>
<sequence>MMMKKLLFVFLLALTNVAFAQNSPAPIKLVDVLLTPSHADWTYKTGEKAEVEVQVLRFGVPVPNVEISYEVGPEMMDAEKKEKQLLKDGTGKINVGTSKVPGFRDLNVSVKVDGHTYKSQSKLGFSPEAIEPTVENPKDFDAFWTEAVAEARQVDFDANLKFLPEYSTDKVDVYLLDLRTGWGKKRLFGYLCKPKGEGKYPVLFAPPGAGVKPVKPYTGFAEQGFISLTIEIHGISPLLDADSYKQVSSAFGDYMFANLDNRDEYYYKNVYLGCVRCVDYLCSLPEFDGKNVVVTGGSQGGALTIVTSALNEKVTALAAFYPALCDMTGYLHGRAGGWPHVFRADKQATMATPDRIKTAAYFDVVNFARRVKVPGFYSTGYNDHTCPPTSVFSALNVISAPKEIVITPISGHWRFGETNDRSLDFLREQSGLE</sequence>
<dbReference type="SUPFAM" id="SSF53474">
    <property type="entry name" value="alpha/beta-Hydrolases"/>
    <property type="match status" value="1"/>
</dbReference>
<dbReference type="InterPro" id="IPR039069">
    <property type="entry name" value="CE7"/>
</dbReference>
<gene>
    <name evidence="4" type="ORF">BC643_2520</name>
</gene>
<dbReference type="InterPro" id="IPR008391">
    <property type="entry name" value="AXE1_dom"/>
</dbReference>
<dbReference type="GO" id="GO:0052689">
    <property type="term" value="F:carboxylic ester hydrolase activity"/>
    <property type="evidence" value="ECO:0007669"/>
    <property type="project" value="TreeGrafter"/>
</dbReference>
<name>A0A419W9L4_9BACT</name>
<dbReference type="Pfam" id="PF05448">
    <property type="entry name" value="AXE1"/>
    <property type="match status" value="1"/>
</dbReference>
<feature type="active site" description="Charge relay system" evidence="1">
    <location>
        <position position="383"/>
    </location>
</feature>
<evidence type="ECO:0000259" key="3">
    <source>
        <dbReference type="Pfam" id="PF05448"/>
    </source>
</evidence>